<evidence type="ECO:0000313" key="2">
    <source>
        <dbReference type="EMBL" id="CAB0044378.1"/>
    </source>
</evidence>
<keyword evidence="3" id="KW-1185">Reference proteome</keyword>
<dbReference type="AlphaFoldDB" id="A0A6H5J2N4"/>
<sequence>MRDLEQQRQERFLRDLEQQRHAQLPPAATVCQQQAAPQQQQQPVGEDWDASDNPTYVPLAGPSNRSKAERRRARRERRRLYGRGQPQRPRSPEPGRPIPGQEQLPNDMLWLEEYIKTRGI</sequence>
<feature type="compositionally biased region" description="Low complexity" evidence="1">
    <location>
        <begin position="25"/>
        <end position="43"/>
    </location>
</feature>
<name>A0A6H5J2N4_9HYME</name>
<gene>
    <name evidence="2" type="ORF">TBRA_LOCUS15966</name>
</gene>
<dbReference type="EMBL" id="CADCXV010001437">
    <property type="protein sequence ID" value="CAB0044378.1"/>
    <property type="molecule type" value="Genomic_DNA"/>
</dbReference>
<evidence type="ECO:0000313" key="3">
    <source>
        <dbReference type="Proteomes" id="UP000479190"/>
    </source>
</evidence>
<reference evidence="2 3" key="1">
    <citation type="submission" date="2020-02" db="EMBL/GenBank/DDBJ databases">
        <authorList>
            <person name="Ferguson B K."/>
        </authorList>
    </citation>
    <scope>NUCLEOTIDE SEQUENCE [LARGE SCALE GENOMIC DNA]</scope>
</reference>
<dbReference type="Proteomes" id="UP000479190">
    <property type="component" value="Unassembled WGS sequence"/>
</dbReference>
<feature type="region of interest" description="Disordered" evidence="1">
    <location>
        <begin position="1"/>
        <end position="106"/>
    </location>
</feature>
<proteinExistence type="predicted"/>
<feature type="compositionally biased region" description="Basic and acidic residues" evidence="1">
    <location>
        <begin position="1"/>
        <end position="20"/>
    </location>
</feature>
<protein>
    <submittedName>
        <fullName evidence="2">Uncharacterized protein</fullName>
    </submittedName>
</protein>
<accession>A0A6H5J2N4</accession>
<feature type="compositionally biased region" description="Basic residues" evidence="1">
    <location>
        <begin position="68"/>
        <end position="81"/>
    </location>
</feature>
<evidence type="ECO:0000256" key="1">
    <source>
        <dbReference type="SAM" id="MobiDB-lite"/>
    </source>
</evidence>
<organism evidence="2 3">
    <name type="scientific">Trichogramma brassicae</name>
    <dbReference type="NCBI Taxonomy" id="86971"/>
    <lineage>
        <taxon>Eukaryota</taxon>
        <taxon>Metazoa</taxon>
        <taxon>Ecdysozoa</taxon>
        <taxon>Arthropoda</taxon>
        <taxon>Hexapoda</taxon>
        <taxon>Insecta</taxon>
        <taxon>Pterygota</taxon>
        <taxon>Neoptera</taxon>
        <taxon>Endopterygota</taxon>
        <taxon>Hymenoptera</taxon>
        <taxon>Apocrita</taxon>
        <taxon>Proctotrupomorpha</taxon>
        <taxon>Chalcidoidea</taxon>
        <taxon>Trichogrammatidae</taxon>
        <taxon>Trichogramma</taxon>
    </lineage>
</organism>